<feature type="domain" description="HTH cro/C1-type" evidence="2">
    <location>
        <begin position="5"/>
        <end position="59"/>
    </location>
</feature>
<dbReference type="SMART" id="SM00530">
    <property type="entry name" value="HTH_XRE"/>
    <property type="match status" value="1"/>
</dbReference>
<dbReference type="SUPFAM" id="SSF47413">
    <property type="entry name" value="lambda repressor-like DNA-binding domains"/>
    <property type="match status" value="1"/>
</dbReference>
<evidence type="ECO:0000256" key="1">
    <source>
        <dbReference type="ARBA" id="ARBA00023125"/>
    </source>
</evidence>
<dbReference type="EMBL" id="QVIA01000012">
    <property type="protein sequence ID" value="RGC31522.1"/>
    <property type="molecule type" value="Genomic_DNA"/>
</dbReference>
<sequence>MRLNIEAERVRNGMTKERLAEALGISLKTYYNWVNGETDIPGSALLKMAKLFKVSIEYLLEEMIKSDNPDKGKA</sequence>
<comment type="caution">
    <text evidence="3">The sequence shown here is derived from an EMBL/GenBank/DDBJ whole genome shotgun (WGS) entry which is preliminary data.</text>
</comment>
<protein>
    <submittedName>
        <fullName evidence="3">XRE family transcriptional regulator</fullName>
    </submittedName>
</protein>
<dbReference type="Proteomes" id="UP000261111">
    <property type="component" value="Unassembled WGS sequence"/>
</dbReference>
<dbReference type="PANTHER" id="PTHR46558">
    <property type="entry name" value="TRACRIPTIONAL REGULATORY PROTEIN-RELATED-RELATED"/>
    <property type="match status" value="1"/>
</dbReference>
<accession>A0A3E2WV68</accession>
<name>A0A3E2WV68_9FIRM</name>
<evidence type="ECO:0000259" key="2">
    <source>
        <dbReference type="PROSITE" id="PS50943"/>
    </source>
</evidence>
<dbReference type="Gene3D" id="1.10.260.40">
    <property type="entry name" value="lambda repressor-like DNA-binding domains"/>
    <property type="match status" value="1"/>
</dbReference>
<dbReference type="InterPro" id="IPR001387">
    <property type="entry name" value="Cro/C1-type_HTH"/>
</dbReference>
<organism evidence="3 4">
    <name type="scientific">Hungatella hathewayi</name>
    <dbReference type="NCBI Taxonomy" id="154046"/>
    <lineage>
        <taxon>Bacteria</taxon>
        <taxon>Bacillati</taxon>
        <taxon>Bacillota</taxon>
        <taxon>Clostridia</taxon>
        <taxon>Lachnospirales</taxon>
        <taxon>Lachnospiraceae</taxon>
        <taxon>Hungatella</taxon>
    </lineage>
</organism>
<dbReference type="AlphaFoldDB" id="A0A3E2WV68"/>
<proteinExistence type="predicted"/>
<reference evidence="3 4" key="1">
    <citation type="submission" date="2018-08" db="EMBL/GenBank/DDBJ databases">
        <title>A genome reference for cultivated species of the human gut microbiota.</title>
        <authorList>
            <person name="Zou Y."/>
            <person name="Xue W."/>
            <person name="Luo G."/>
        </authorList>
    </citation>
    <scope>NUCLEOTIDE SEQUENCE [LARGE SCALE GENOMIC DNA]</scope>
    <source>
        <strain evidence="3 4">AF19-21</strain>
    </source>
</reference>
<dbReference type="PANTHER" id="PTHR46558:SF11">
    <property type="entry name" value="HTH-TYPE TRANSCRIPTIONAL REGULATOR XRE"/>
    <property type="match status" value="1"/>
</dbReference>
<dbReference type="Pfam" id="PF01381">
    <property type="entry name" value="HTH_3"/>
    <property type="match status" value="1"/>
</dbReference>
<dbReference type="GO" id="GO:0003677">
    <property type="term" value="F:DNA binding"/>
    <property type="evidence" value="ECO:0007669"/>
    <property type="project" value="UniProtKB-KW"/>
</dbReference>
<dbReference type="InterPro" id="IPR010982">
    <property type="entry name" value="Lambda_DNA-bd_dom_sf"/>
</dbReference>
<dbReference type="CDD" id="cd00093">
    <property type="entry name" value="HTH_XRE"/>
    <property type="match status" value="1"/>
</dbReference>
<evidence type="ECO:0000313" key="4">
    <source>
        <dbReference type="Proteomes" id="UP000261111"/>
    </source>
</evidence>
<gene>
    <name evidence="3" type="ORF">DWX41_11905</name>
</gene>
<keyword evidence="1" id="KW-0238">DNA-binding</keyword>
<evidence type="ECO:0000313" key="3">
    <source>
        <dbReference type="EMBL" id="RGC31522.1"/>
    </source>
</evidence>
<dbReference type="RefSeq" id="WP_117440904.1">
    <property type="nucleotide sequence ID" value="NZ_QVIA01000012.1"/>
</dbReference>
<dbReference type="PROSITE" id="PS50943">
    <property type="entry name" value="HTH_CROC1"/>
    <property type="match status" value="1"/>
</dbReference>